<protein>
    <recommendedName>
        <fullName evidence="7">Peptidase S1 domain-containing protein</fullName>
    </recommendedName>
</protein>
<comment type="caution">
    <text evidence="8">The sequence shown here is derived from an EMBL/GenBank/DDBJ whole genome shotgun (WGS) entry which is preliminary data.</text>
</comment>
<dbReference type="FunFam" id="2.40.10.10:FF:000068">
    <property type="entry name" value="transmembrane protease serine 2"/>
    <property type="match status" value="1"/>
</dbReference>
<evidence type="ECO:0000313" key="8">
    <source>
        <dbReference type="EMBL" id="KAJ8955246.1"/>
    </source>
</evidence>
<dbReference type="Pfam" id="PF00089">
    <property type="entry name" value="Trypsin"/>
    <property type="match status" value="1"/>
</dbReference>
<gene>
    <name evidence="8" type="ORF">NQ318_000272</name>
</gene>
<dbReference type="PROSITE" id="PS00135">
    <property type="entry name" value="TRYPSIN_SER"/>
    <property type="match status" value="1"/>
</dbReference>
<dbReference type="InterPro" id="IPR033116">
    <property type="entry name" value="TRYPSIN_SER"/>
</dbReference>
<evidence type="ECO:0000256" key="6">
    <source>
        <dbReference type="SAM" id="MobiDB-lite"/>
    </source>
</evidence>
<dbReference type="PRINTS" id="PR00722">
    <property type="entry name" value="CHYMOTRYPSIN"/>
</dbReference>
<dbReference type="PANTHER" id="PTHR24276">
    <property type="entry name" value="POLYSERASE-RELATED"/>
    <property type="match status" value="1"/>
</dbReference>
<dbReference type="AlphaFoldDB" id="A0AAV8YUT1"/>
<dbReference type="EMBL" id="JAPWTK010000039">
    <property type="protein sequence ID" value="KAJ8955246.1"/>
    <property type="molecule type" value="Genomic_DNA"/>
</dbReference>
<dbReference type="InterPro" id="IPR009003">
    <property type="entry name" value="Peptidase_S1_PA"/>
</dbReference>
<sequence>MCRFSHGIYRPWHGRCWKSNKPAKNTPKRDMCCTCDAGQSNEEHCENMKAEFLLMQKNRQLPPPNALSDNSKCYITVDLQQTIPLPKLTTSKAFHLLQLWFYKLGIHGLPREYSAPGGRIVGGREADISEYPWTLALLLHYQHYCGAVLIQPEWALTVAHCVDHGLLEGLSVRAGSSSKSIGGEIVDIIEVFLHPEYDPETVDFDFAVCRLASPVQVIDAMPVELPEPGHSPEDGHIAHISGWGQIENEGPTPDMLHAAEIPVIPREDCERIYGERITRSMFCAGGGNVDACLGDSGGPVVIQEHLAGLISGVSKYAEPPAILECHVTEWIVEVLEREPEPPEPEPPGPEPPEPEPPGPEPPEPEPPGPEPPEPEPPVLSFML</sequence>
<dbReference type="Proteomes" id="UP001162162">
    <property type="component" value="Unassembled WGS sequence"/>
</dbReference>
<dbReference type="InterPro" id="IPR001314">
    <property type="entry name" value="Peptidase_S1A"/>
</dbReference>
<dbReference type="GO" id="GO:0006508">
    <property type="term" value="P:proteolysis"/>
    <property type="evidence" value="ECO:0007669"/>
    <property type="project" value="UniProtKB-KW"/>
</dbReference>
<evidence type="ECO:0000313" key="9">
    <source>
        <dbReference type="Proteomes" id="UP001162162"/>
    </source>
</evidence>
<dbReference type="PANTHER" id="PTHR24276:SF91">
    <property type="entry name" value="AT26814P-RELATED"/>
    <property type="match status" value="1"/>
</dbReference>
<dbReference type="PROSITE" id="PS50240">
    <property type="entry name" value="TRYPSIN_DOM"/>
    <property type="match status" value="1"/>
</dbReference>
<evidence type="ECO:0000259" key="7">
    <source>
        <dbReference type="PROSITE" id="PS50240"/>
    </source>
</evidence>
<dbReference type="CDD" id="cd00190">
    <property type="entry name" value="Tryp_SPc"/>
    <property type="match status" value="1"/>
</dbReference>
<evidence type="ECO:0000256" key="2">
    <source>
        <dbReference type="ARBA" id="ARBA00022670"/>
    </source>
</evidence>
<evidence type="ECO:0000256" key="4">
    <source>
        <dbReference type="ARBA" id="ARBA00022825"/>
    </source>
</evidence>
<evidence type="ECO:0000256" key="1">
    <source>
        <dbReference type="ARBA" id="ARBA00007664"/>
    </source>
</evidence>
<dbReference type="InterPro" id="IPR043504">
    <property type="entry name" value="Peptidase_S1_PA_chymotrypsin"/>
</dbReference>
<reference evidence="8" key="1">
    <citation type="journal article" date="2023" name="Insect Mol. Biol.">
        <title>Genome sequencing provides insights into the evolution of gene families encoding plant cell wall-degrading enzymes in longhorned beetles.</title>
        <authorList>
            <person name="Shin N.R."/>
            <person name="Okamura Y."/>
            <person name="Kirsch R."/>
            <person name="Pauchet Y."/>
        </authorList>
    </citation>
    <scope>NUCLEOTIDE SEQUENCE</scope>
    <source>
        <strain evidence="8">AMC_N1</strain>
    </source>
</reference>
<dbReference type="Gene3D" id="2.40.10.10">
    <property type="entry name" value="Trypsin-like serine proteases"/>
    <property type="match status" value="1"/>
</dbReference>
<comment type="similarity">
    <text evidence="1">Belongs to the peptidase S1 family.</text>
</comment>
<accession>A0AAV8YUT1</accession>
<evidence type="ECO:0000256" key="5">
    <source>
        <dbReference type="ARBA" id="ARBA00023157"/>
    </source>
</evidence>
<keyword evidence="9" id="KW-1185">Reference proteome</keyword>
<dbReference type="GO" id="GO:0004252">
    <property type="term" value="F:serine-type endopeptidase activity"/>
    <property type="evidence" value="ECO:0007669"/>
    <property type="project" value="InterPro"/>
</dbReference>
<keyword evidence="2" id="KW-0645">Protease</keyword>
<dbReference type="SMART" id="SM00020">
    <property type="entry name" value="Tryp_SPc"/>
    <property type="match status" value="1"/>
</dbReference>
<keyword evidence="4" id="KW-0720">Serine protease</keyword>
<dbReference type="SUPFAM" id="SSF50494">
    <property type="entry name" value="Trypsin-like serine proteases"/>
    <property type="match status" value="1"/>
</dbReference>
<dbReference type="InterPro" id="IPR050430">
    <property type="entry name" value="Peptidase_S1"/>
</dbReference>
<name>A0AAV8YUT1_9CUCU</name>
<keyword evidence="5" id="KW-1015">Disulfide bond</keyword>
<dbReference type="InterPro" id="IPR001254">
    <property type="entry name" value="Trypsin_dom"/>
</dbReference>
<evidence type="ECO:0000256" key="3">
    <source>
        <dbReference type="ARBA" id="ARBA00022801"/>
    </source>
</evidence>
<keyword evidence="3" id="KW-0378">Hydrolase</keyword>
<feature type="region of interest" description="Disordered" evidence="6">
    <location>
        <begin position="335"/>
        <end position="383"/>
    </location>
</feature>
<feature type="compositionally biased region" description="Pro residues" evidence="6">
    <location>
        <begin position="344"/>
        <end position="377"/>
    </location>
</feature>
<organism evidence="8 9">
    <name type="scientific">Aromia moschata</name>
    <dbReference type="NCBI Taxonomy" id="1265417"/>
    <lineage>
        <taxon>Eukaryota</taxon>
        <taxon>Metazoa</taxon>
        <taxon>Ecdysozoa</taxon>
        <taxon>Arthropoda</taxon>
        <taxon>Hexapoda</taxon>
        <taxon>Insecta</taxon>
        <taxon>Pterygota</taxon>
        <taxon>Neoptera</taxon>
        <taxon>Endopterygota</taxon>
        <taxon>Coleoptera</taxon>
        <taxon>Polyphaga</taxon>
        <taxon>Cucujiformia</taxon>
        <taxon>Chrysomeloidea</taxon>
        <taxon>Cerambycidae</taxon>
        <taxon>Cerambycinae</taxon>
        <taxon>Callichromatini</taxon>
        <taxon>Aromia</taxon>
    </lineage>
</organism>
<proteinExistence type="inferred from homology"/>
<feature type="domain" description="Peptidase S1" evidence="7">
    <location>
        <begin position="120"/>
        <end position="336"/>
    </location>
</feature>